<gene>
    <name evidence="1" type="ORF">S03H2_57445</name>
</gene>
<name>X1IFX9_9ZZZZ</name>
<proteinExistence type="predicted"/>
<comment type="caution">
    <text evidence="1">The sequence shown here is derived from an EMBL/GenBank/DDBJ whole genome shotgun (WGS) entry which is preliminary data.</text>
</comment>
<organism evidence="1">
    <name type="scientific">marine sediment metagenome</name>
    <dbReference type="NCBI Taxonomy" id="412755"/>
    <lineage>
        <taxon>unclassified sequences</taxon>
        <taxon>metagenomes</taxon>
        <taxon>ecological metagenomes</taxon>
    </lineage>
</organism>
<accession>X1IFX9</accession>
<reference evidence="1" key="1">
    <citation type="journal article" date="2014" name="Front. Microbiol.">
        <title>High frequency of phylogenetically diverse reductive dehalogenase-homologous genes in deep subseafloor sedimentary metagenomes.</title>
        <authorList>
            <person name="Kawai M."/>
            <person name="Futagami T."/>
            <person name="Toyoda A."/>
            <person name="Takaki Y."/>
            <person name="Nishi S."/>
            <person name="Hori S."/>
            <person name="Arai W."/>
            <person name="Tsubouchi T."/>
            <person name="Morono Y."/>
            <person name="Uchiyama I."/>
            <person name="Ito T."/>
            <person name="Fujiyama A."/>
            <person name="Inagaki F."/>
            <person name="Takami H."/>
        </authorList>
    </citation>
    <scope>NUCLEOTIDE SEQUENCE</scope>
    <source>
        <strain evidence="1">Expedition CK06-06</strain>
    </source>
</reference>
<dbReference type="AlphaFoldDB" id="X1IFX9"/>
<evidence type="ECO:0000313" key="1">
    <source>
        <dbReference type="EMBL" id="GAH81326.1"/>
    </source>
</evidence>
<dbReference type="EMBL" id="BARU01036820">
    <property type="protein sequence ID" value="GAH81326.1"/>
    <property type="molecule type" value="Genomic_DNA"/>
</dbReference>
<sequence length="51" mass="5723">MESLNYISRTVAARKVLENANGTFCGHWTIAIEQGLNFDRRVQGVSKLAKQ</sequence>
<protein>
    <submittedName>
        <fullName evidence="1">Uncharacterized protein</fullName>
    </submittedName>
</protein>